<accession>C1MNR6</accession>
<dbReference type="Gene3D" id="2.40.30.230">
    <property type="match status" value="1"/>
</dbReference>
<keyword evidence="4 11" id="KW-0479">Metal-binding</keyword>
<dbReference type="GO" id="GO:0000184">
    <property type="term" value="P:nuclear-transcribed mRNA catabolic process, nonsense-mediated decay"/>
    <property type="evidence" value="ECO:0007669"/>
    <property type="project" value="InterPro"/>
</dbReference>
<evidence type="ECO:0000313" key="15">
    <source>
        <dbReference type="Proteomes" id="UP000001876"/>
    </source>
</evidence>
<feature type="compositionally biased region" description="Low complexity" evidence="12">
    <location>
        <begin position="992"/>
        <end position="1008"/>
    </location>
</feature>
<dbReference type="OrthoDB" id="6513042at2759"/>
<feature type="compositionally biased region" description="Gly residues" evidence="12">
    <location>
        <begin position="1012"/>
        <end position="1023"/>
    </location>
</feature>
<dbReference type="InterPro" id="IPR040812">
    <property type="entry name" value="UPF1_1B_dom"/>
</dbReference>
<evidence type="ECO:0000256" key="10">
    <source>
        <dbReference type="ARBA" id="ARBA00022840"/>
    </source>
</evidence>
<dbReference type="Pfam" id="PF09416">
    <property type="entry name" value="UPF1_Zn_bind"/>
    <property type="match status" value="1"/>
</dbReference>
<dbReference type="InterPro" id="IPR003593">
    <property type="entry name" value="AAA+_ATPase"/>
</dbReference>
<dbReference type="FunFam" id="3.40.50.300:FF:000097">
    <property type="entry name" value="Regulator of nonsense transcripts 1"/>
    <property type="match status" value="1"/>
</dbReference>
<evidence type="ECO:0000256" key="3">
    <source>
        <dbReference type="ARBA" id="ARBA00022490"/>
    </source>
</evidence>
<dbReference type="eggNOG" id="KOG1802">
    <property type="taxonomic scope" value="Eukaryota"/>
</dbReference>
<dbReference type="SUPFAM" id="SSF52540">
    <property type="entry name" value="P-loop containing nucleoside triphosphate hydrolases"/>
    <property type="match status" value="1"/>
</dbReference>
<dbReference type="InterPro" id="IPR041677">
    <property type="entry name" value="DNA2/NAM7_AAA_11"/>
</dbReference>
<keyword evidence="7" id="KW-0378">Hydrolase</keyword>
<evidence type="ECO:0000256" key="2">
    <source>
        <dbReference type="ARBA" id="ARBA00007913"/>
    </source>
</evidence>
<evidence type="ECO:0000313" key="14">
    <source>
        <dbReference type="EMBL" id="EEH58801.1"/>
    </source>
</evidence>
<dbReference type="Gene3D" id="6.10.140.1240">
    <property type="match status" value="1"/>
</dbReference>
<dbReference type="KEGG" id="mpp:MICPUCDRAFT_56002"/>
<dbReference type="Gene3D" id="3.40.50.300">
    <property type="entry name" value="P-loop containing nucleotide triphosphate hydrolases"/>
    <property type="match status" value="2"/>
</dbReference>
<organism evidence="15">
    <name type="scientific">Micromonas pusilla (strain CCMP1545)</name>
    <name type="common">Picoplanktonic green alga</name>
    <dbReference type="NCBI Taxonomy" id="564608"/>
    <lineage>
        <taxon>Eukaryota</taxon>
        <taxon>Viridiplantae</taxon>
        <taxon>Chlorophyta</taxon>
        <taxon>Mamiellophyceae</taxon>
        <taxon>Mamiellales</taxon>
        <taxon>Mamiellaceae</taxon>
        <taxon>Micromonas</taxon>
    </lineage>
</organism>
<dbReference type="Pfam" id="PF18141">
    <property type="entry name" value="UPF1_1B_dom"/>
    <property type="match status" value="1"/>
</dbReference>
<dbReference type="OMA" id="QYMQMNG"/>
<dbReference type="PROSITE" id="PS51997">
    <property type="entry name" value="UPF1_CH_RICH"/>
    <property type="match status" value="1"/>
</dbReference>
<evidence type="ECO:0000256" key="6">
    <source>
        <dbReference type="ARBA" id="ARBA00022771"/>
    </source>
</evidence>
<dbReference type="CDD" id="cd18039">
    <property type="entry name" value="DEXXQc_UPF1"/>
    <property type="match status" value="1"/>
</dbReference>
<reference evidence="14 15" key="1">
    <citation type="journal article" date="2009" name="Science">
        <title>Green evolution and dynamic adaptations revealed by genomes of the marine picoeukaryotes Micromonas.</title>
        <authorList>
            <person name="Worden A.Z."/>
            <person name="Lee J.H."/>
            <person name="Mock T."/>
            <person name="Rouze P."/>
            <person name="Simmons M.P."/>
            <person name="Aerts A.L."/>
            <person name="Allen A.E."/>
            <person name="Cuvelier M.L."/>
            <person name="Derelle E."/>
            <person name="Everett M.V."/>
            <person name="Foulon E."/>
            <person name="Grimwood J."/>
            <person name="Gundlach H."/>
            <person name="Henrissat B."/>
            <person name="Napoli C."/>
            <person name="McDonald S.M."/>
            <person name="Parker M.S."/>
            <person name="Rombauts S."/>
            <person name="Salamov A."/>
            <person name="Von Dassow P."/>
            <person name="Badger J.H."/>
            <person name="Coutinho P.M."/>
            <person name="Demir E."/>
            <person name="Dubchak I."/>
            <person name="Gentemann C."/>
            <person name="Eikrem W."/>
            <person name="Gready J.E."/>
            <person name="John U."/>
            <person name="Lanier W."/>
            <person name="Lindquist E.A."/>
            <person name="Lucas S."/>
            <person name="Mayer K.F."/>
            <person name="Moreau H."/>
            <person name="Not F."/>
            <person name="Otillar R."/>
            <person name="Panaud O."/>
            <person name="Pangilinan J."/>
            <person name="Paulsen I."/>
            <person name="Piegu B."/>
            <person name="Poliakov A."/>
            <person name="Robbens S."/>
            <person name="Schmutz J."/>
            <person name="Toulza E."/>
            <person name="Wyss T."/>
            <person name="Zelensky A."/>
            <person name="Zhou K."/>
            <person name="Armbrust E.V."/>
            <person name="Bhattacharya D."/>
            <person name="Goodenough U.W."/>
            <person name="Van de Peer Y."/>
            <person name="Grigoriev I.V."/>
        </authorList>
    </citation>
    <scope>NUCLEOTIDE SEQUENCE [LARGE SCALE GENOMIC DNA]</scope>
    <source>
        <strain evidence="14 15">CCMP1545</strain>
    </source>
</reference>
<evidence type="ECO:0000256" key="11">
    <source>
        <dbReference type="PROSITE-ProRule" id="PRU01341"/>
    </source>
</evidence>
<dbReference type="GeneID" id="9682595"/>
<evidence type="ECO:0000256" key="4">
    <source>
        <dbReference type="ARBA" id="ARBA00022723"/>
    </source>
</evidence>
<sequence length="1100" mass="118596">MSQFEDYGGVVDADGDDGYSYPDFTGDGAAAGAAIDADADARVDADDRLAADFGALGMRDSTPRDAAASAASPASSDDDDDDDAPVAEWACAYCGIQDPACVAKCVATGKWFCNSRHNTLPASCLVYHLVRSRNKEVCLHRDSPLGEMILECYLTGQRNVFTLGFVPCKDEEVVVLLARDPAMNAPGVGGSGASGAGANAQLAALKDMNLDLTQWQPLIADKTFLPWLVKTPSEQDALRARQLTASQARIPYTGSHTTASACKLEELWKTSPDATLEDVMRGPGEDDEAQPVALRYADAYQYQNVFGPLLKMEADYDKQQKESQSKDGLVVRWDVGLNKRRVAYFTFPSDEEVARLMVGDELQLRHVGTNADGTRTTWVGVGSVLKFTANEEVGLELRSGGGKAPVEHSTGFSVDFLWKSTSFDRMQAAMKAFALDETSVSGYIYHLLLGHDVDPQELRTTLPQRMSAPNLPELNHSQVNAVASVLRRPLSLIQGPPGTGKTVTSATIVYHLAQQNQGQVIVCAPSNVAVDQLAEKIEQTGLKVVRVAAKSREAVLSPVEHLTLHYQVAHLDSPEHAELAKLQQLKDELGELSSNDERKYRALKRATEREILQSADVVCTTAVGAGDPRLANFRFRQVLMDESTQATEPECLIPLIMGAKQVVMVGDHCQLGPVVACKKAARAGLGQSLFERLILLGVQPIRLQVQYRMHPCLSEFPSNTFYEGALQNGVAAAERLMTHVNFPWPKPSTPMMFWSMTGAEEISASGTSYLNRTEAVSVEKIVTHFLRAGVAPEALGVVTPYEGQRAYVVQHMTRAGVLRQQLYNEIQVASVDSFQGREKDFIILSCVRSNEKAGIGFLNDPRRLNVAMTRARSGLVILGNPKVLSRQPLFHDLLQHFRDCECLVEGPLNALKECAMTLSKPKSHRPGRSYIAPPGANPDFRPMEAHSSAPGAYDGDGWPSRDGGRGGFRDRGGAASNPRKYAAPASHSRQYAIPAAGPGPPGHNFGARSGHGHFGGMGTGPGSSQGDPDGLRFDGDGFSQGSVGVGDYAYPNFAGDSQSAHGAPSQGHGRDAGSYFGDGRPSQGTDAGGYTYQSQDSSYQ</sequence>
<evidence type="ECO:0000256" key="5">
    <source>
        <dbReference type="ARBA" id="ARBA00022741"/>
    </source>
</evidence>
<keyword evidence="3" id="KW-0963">Cytoplasm</keyword>
<feature type="compositionally biased region" description="Basic and acidic residues" evidence="12">
    <location>
        <begin position="962"/>
        <end position="972"/>
    </location>
</feature>
<keyword evidence="10" id="KW-0067">ATP-binding</keyword>
<dbReference type="CDD" id="cd21407">
    <property type="entry name" value="1B_UPF1-like"/>
    <property type="match status" value="1"/>
</dbReference>
<feature type="compositionally biased region" description="Polar residues" evidence="12">
    <location>
        <begin position="1091"/>
        <end position="1100"/>
    </location>
</feature>
<feature type="region of interest" description="C4" evidence="11">
    <location>
        <begin position="152"/>
        <end position="182"/>
    </location>
</feature>
<dbReference type="InterPro" id="IPR047187">
    <property type="entry name" value="SF1_C_Upf1"/>
</dbReference>
<evidence type="ECO:0000256" key="12">
    <source>
        <dbReference type="SAM" id="MobiDB-lite"/>
    </source>
</evidence>
<evidence type="ECO:0000256" key="8">
    <source>
        <dbReference type="ARBA" id="ARBA00022806"/>
    </source>
</evidence>
<dbReference type="InterPro" id="IPR045055">
    <property type="entry name" value="DNA2/NAM7-like"/>
</dbReference>
<evidence type="ECO:0000259" key="13">
    <source>
        <dbReference type="PROSITE" id="PS51997"/>
    </source>
</evidence>
<keyword evidence="5" id="KW-0547">Nucleotide-binding</keyword>
<dbReference type="PANTHER" id="PTHR10887">
    <property type="entry name" value="DNA2/NAM7 HELICASE FAMILY"/>
    <property type="match status" value="1"/>
</dbReference>
<keyword evidence="9 11" id="KW-0862">Zinc</keyword>
<dbReference type="SMART" id="SM00382">
    <property type="entry name" value="AAA"/>
    <property type="match status" value="1"/>
</dbReference>
<dbReference type="GO" id="GO:0016787">
    <property type="term" value="F:hydrolase activity"/>
    <property type="evidence" value="ECO:0007669"/>
    <property type="project" value="UniProtKB-KW"/>
</dbReference>
<dbReference type="CDD" id="cd21400">
    <property type="entry name" value="ZBD_UPF1-like"/>
    <property type="match status" value="1"/>
</dbReference>
<evidence type="ECO:0000256" key="1">
    <source>
        <dbReference type="ARBA" id="ARBA00004496"/>
    </source>
</evidence>
<dbReference type="RefSeq" id="XP_003057156.1">
    <property type="nucleotide sequence ID" value="XM_003057110.1"/>
</dbReference>
<proteinExistence type="inferred from homology"/>
<gene>
    <name evidence="14" type="ORF">MICPUCDRAFT_56002</name>
</gene>
<keyword evidence="15" id="KW-1185">Reference proteome</keyword>
<dbReference type="PANTHER" id="PTHR10887:SF364">
    <property type="entry name" value="REGULATOR OF NONSENSE TRANSCRIPTS 1"/>
    <property type="match status" value="1"/>
</dbReference>
<name>C1MNR6_MICPC</name>
<comment type="similarity">
    <text evidence="2">Belongs to the DNA2/NAM7 helicase family.</text>
</comment>
<evidence type="ECO:0000256" key="9">
    <source>
        <dbReference type="ARBA" id="ARBA00022833"/>
    </source>
</evidence>
<feature type="domain" description="Upf1" evidence="13">
    <location>
        <begin position="83"/>
        <end position="271"/>
    </location>
</feature>
<dbReference type="STRING" id="564608.C1MNR6"/>
<dbReference type="InterPro" id="IPR027417">
    <property type="entry name" value="P-loop_NTPase"/>
</dbReference>
<feature type="region of interest" description="Disordered" evidence="12">
    <location>
        <begin position="921"/>
        <end position="1100"/>
    </location>
</feature>
<dbReference type="GO" id="GO:0008270">
    <property type="term" value="F:zinc ion binding"/>
    <property type="evidence" value="ECO:0007669"/>
    <property type="project" value="UniProtKB-UniRule"/>
</dbReference>
<dbReference type="InterPro" id="IPR041679">
    <property type="entry name" value="DNA2/NAM7-like_C"/>
</dbReference>
<dbReference type="Pfam" id="PF13087">
    <property type="entry name" value="AAA_12"/>
    <property type="match status" value="1"/>
</dbReference>
<dbReference type="CDD" id="cd18808">
    <property type="entry name" value="SF1_C_Upf1"/>
    <property type="match status" value="1"/>
</dbReference>
<keyword evidence="8" id="KW-0347">Helicase</keyword>
<dbReference type="InterPro" id="IPR018999">
    <property type="entry name" value="UPF1_CH/ZBD"/>
</dbReference>
<dbReference type="GO" id="GO:0003724">
    <property type="term" value="F:RNA helicase activity"/>
    <property type="evidence" value="ECO:0007669"/>
    <property type="project" value="InterPro"/>
</dbReference>
<comment type="subcellular location">
    <subcellularLocation>
        <location evidence="1">Cytoplasm</location>
    </subcellularLocation>
</comment>
<evidence type="ECO:0000256" key="7">
    <source>
        <dbReference type="ARBA" id="ARBA00022801"/>
    </source>
</evidence>
<dbReference type="Pfam" id="PF13086">
    <property type="entry name" value="AAA_11"/>
    <property type="match status" value="2"/>
</dbReference>
<dbReference type="AlphaFoldDB" id="C1MNR6"/>
<dbReference type="EMBL" id="GG663737">
    <property type="protein sequence ID" value="EEH58801.1"/>
    <property type="molecule type" value="Genomic_DNA"/>
</dbReference>
<dbReference type="GO" id="GO:0005737">
    <property type="term" value="C:cytoplasm"/>
    <property type="evidence" value="ECO:0007669"/>
    <property type="project" value="UniProtKB-SubCell"/>
</dbReference>
<dbReference type="GO" id="GO:0005524">
    <property type="term" value="F:ATP binding"/>
    <property type="evidence" value="ECO:0007669"/>
    <property type="project" value="UniProtKB-KW"/>
</dbReference>
<dbReference type="GO" id="GO:0003723">
    <property type="term" value="F:RNA binding"/>
    <property type="evidence" value="ECO:0007669"/>
    <property type="project" value="InterPro"/>
</dbReference>
<protein>
    <submittedName>
        <fullName evidence="14">Predicted protein</fullName>
    </submittedName>
</protein>
<comment type="caution">
    <text evidence="11">Lacks conserved residue(s) required for the propagation of feature annotation.</text>
</comment>
<keyword evidence="6 11" id="KW-0863">Zinc-finger</keyword>
<dbReference type="Proteomes" id="UP000001876">
    <property type="component" value="Unassembled WGS sequence"/>
</dbReference>